<dbReference type="SUPFAM" id="SSF53098">
    <property type="entry name" value="Ribonuclease H-like"/>
    <property type="match status" value="1"/>
</dbReference>
<feature type="region of interest" description="Disordered" evidence="1">
    <location>
        <begin position="388"/>
        <end position="411"/>
    </location>
</feature>
<comment type="caution">
    <text evidence="3">The sequence shown here is derived from an EMBL/GenBank/DDBJ whole genome shotgun (WGS) entry which is preliminary data.</text>
</comment>
<dbReference type="AlphaFoldDB" id="A0A9P1GMS7"/>
<evidence type="ECO:0000313" key="4">
    <source>
        <dbReference type="EMBL" id="CAL1171070.1"/>
    </source>
</evidence>
<accession>A0A9P1GMS7</accession>
<feature type="compositionally biased region" description="Polar residues" evidence="1">
    <location>
        <begin position="390"/>
        <end position="401"/>
    </location>
</feature>
<dbReference type="PANTHER" id="PTHR37984">
    <property type="entry name" value="PROTEIN CBG26694"/>
    <property type="match status" value="1"/>
</dbReference>
<feature type="non-terminal residue" evidence="3">
    <location>
        <position position="1"/>
    </location>
</feature>
<reference evidence="3" key="1">
    <citation type="submission" date="2022-10" db="EMBL/GenBank/DDBJ databases">
        <authorList>
            <person name="Chen Y."/>
            <person name="Dougan E. K."/>
            <person name="Chan C."/>
            <person name="Rhodes N."/>
            <person name="Thang M."/>
        </authorList>
    </citation>
    <scope>NUCLEOTIDE SEQUENCE</scope>
</reference>
<evidence type="ECO:0000256" key="1">
    <source>
        <dbReference type="SAM" id="MobiDB-lite"/>
    </source>
</evidence>
<dbReference type="PROSITE" id="PS50994">
    <property type="entry name" value="INTEGRASE"/>
    <property type="match status" value="1"/>
</dbReference>
<protein>
    <submittedName>
        <fullName evidence="5">Copia protein</fullName>
    </submittedName>
</protein>
<dbReference type="EMBL" id="CAMXCT010006651">
    <property type="protein sequence ID" value="CAI4017695.1"/>
    <property type="molecule type" value="Genomic_DNA"/>
</dbReference>
<dbReference type="InterPro" id="IPR050951">
    <property type="entry name" value="Retrovirus_Pol_polyprotein"/>
</dbReference>
<dbReference type="EMBL" id="CAMXCT030006651">
    <property type="protein sequence ID" value="CAL4805007.1"/>
    <property type="molecule type" value="Genomic_DNA"/>
</dbReference>
<keyword evidence="6" id="KW-1185">Reference proteome</keyword>
<sequence>MSLADRLSRVCTPAETGESLDAFKTLPLEQMDATPISFGKAHLGKTYRQVWDQEIRWVQWFVRTFEGSGKLEHQKLIHYVTMMVERVELETESEFRQLPQPKVKAKAKSMPAHTVPIDPEAEEEEEAWLQAEMESMPTYMPENVNTENIHALQHRMSGVENAVGEILYSAFAPSVVQSPTPPLGAAKVLVSFSNRRQEPKDFTLWNEILTAVGKRPKKTSVEPSAKRPKVITAQLIEPDNLPQKRRRVGDKGPETKMTPELQEIMDAIKKMLPRVGKKEILDQQIITKIQNVFDDKKIMHVVGCKGTERTLPPPKEMVEGEAPYRRAIVLERESQRILVEDQWEEWEQLAQRKLVRSLIPSSVNITVFACNHPSAPTGLPESVIQMPAEPQSSVPDGQLNETGPAGAAPSDAIGHQKPAMSDATLKTSILPETQSKPVIPDVLPTNTPDRNVMIDAQSLQHGSRFLTLPAHEKQHLLRIHKNFGHPSPQVLSQVLRRQGYPSHLTQALEDMKCSVCVQHQHPKIQRPATIKAELDFGDKVSVDGVSWTSKTGTSFHFYHFLDHGTNYHTATIAPNRTTEKAIEKLTVGWLTWAGPPNEMMADSATEFNCEQFANFLQQLNVKCTIIPPGAHWQMGRTERHGDILQKMLSKYEEDHPVNSYADLQKALMMCTAAKNACSLRHGFSPEMLVFGKGLKVPGSLTSDDSLPAHSLANEENAQGIQFRSQLAMRESARKAFHDADNSAALRRAALRRERPDRGSYEPGEWIMYWKSSETSKAWHGPAKVIQQDGRHSIFCLHMGNMVRVAPEHVRPVSAVEAQQISELVPPTQEQQSHMQRLITQATQEITIPPNQEPEMEHPMVAPTESEMQQAIETPVPDVDDELVCDLLLSEDIDPPCVQSSGAHLAWRFEFQVPQEFESGHPVPIEDIIMLATNQKKSRTE</sequence>
<evidence type="ECO:0000313" key="3">
    <source>
        <dbReference type="EMBL" id="CAI4017695.1"/>
    </source>
</evidence>
<evidence type="ECO:0000259" key="2">
    <source>
        <dbReference type="PROSITE" id="PS50994"/>
    </source>
</evidence>
<dbReference type="InterPro" id="IPR036397">
    <property type="entry name" value="RNaseH_sf"/>
</dbReference>
<dbReference type="GO" id="GO:0003676">
    <property type="term" value="F:nucleic acid binding"/>
    <property type="evidence" value="ECO:0007669"/>
    <property type="project" value="InterPro"/>
</dbReference>
<dbReference type="Proteomes" id="UP001152797">
    <property type="component" value="Unassembled WGS sequence"/>
</dbReference>
<dbReference type="InterPro" id="IPR012337">
    <property type="entry name" value="RNaseH-like_sf"/>
</dbReference>
<organism evidence="3">
    <name type="scientific">Cladocopium goreaui</name>
    <dbReference type="NCBI Taxonomy" id="2562237"/>
    <lineage>
        <taxon>Eukaryota</taxon>
        <taxon>Sar</taxon>
        <taxon>Alveolata</taxon>
        <taxon>Dinophyceae</taxon>
        <taxon>Suessiales</taxon>
        <taxon>Symbiodiniaceae</taxon>
        <taxon>Cladocopium</taxon>
    </lineage>
</organism>
<evidence type="ECO:0000313" key="5">
    <source>
        <dbReference type="EMBL" id="CAL4805007.1"/>
    </source>
</evidence>
<dbReference type="Gene3D" id="3.30.420.10">
    <property type="entry name" value="Ribonuclease H-like superfamily/Ribonuclease H"/>
    <property type="match status" value="1"/>
</dbReference>
<proteinExistence type="predicted"/>
<name>A0A9P1GMS7_9DINO</name>
<dbReference type="GO" id="GO:0015074">
    <property type="term" value="P:DNA integration"/>
    <property type="evidence" value="ECO:0007669"/>
    <property type="project" value="InterPro"/>
</dbReference>
<dbReference type="InterPro" id="IPR001584">
    <property type="entry name" value="Integrase_cat-core"/>
</dbReference>
<feature type="domain" description="Integrase catalytic" evidence="2">
    <location>
        <begin position="523"/>
        <end position="693"/>
    </location>
</feature>
<dbReference type="PANTHER" id="PTHR37984:SF5">
    <property type="entry name" value="PROTEIN NYNRIN-LIKE"/>
    <property type="match status" value="1"/>
</dbReference>
<dbReference type="EMBL" id="CAMXCT020006651">
    <property type="protein sequence ID" value="CAL1171070.1"/>
    <property type="molecule type" value="Genomic_DNA"/>
</dbReference>
<gene>
    <name evidence="3" type="ORF">C1SCF055_LOCUS42319</name>
</gene>
<reference evidence="4" key="2">
    <citation type="submission" date="2024-04" db="EMBL/GenBank/DDBJ databases">
        <authorList>
            <person name="Chen Y."/>
            <person name="Shah S."/>
            <person name="Dougan E. K."/>
            <person name="Thang M."/>
            <person name="Chan C."/>
        </authorList>
    </citation>
    <scope>NUCLEOTIDE SEQUENCE [LARGE SCALE GENOMIC DNA]</scope>
</reference>
<evidence type="ECO:0000313" key="6">
    <source>
        <dbReference type="Proteomes" id="UP001152797"/>
    </source>
</evidence>